<name>A0A4U1BYX4_9SPHI</name>
<proteinExistence type="predicted"/>
<sequence>MKTFFLSLIILFSTATISMAYDMKKIREDYIAAISNSEKADKLCSELTAIKNPDALILAYLGSAQAIKAKHAWNPVNKMSYLKQGFKTIDKAIAKDPNHLEVRFLRFSLQYYVPTFLGYSKNIDTDKDKIIDLLKKKEVASLKLDKKILKDMVNFMIDSKKCDEQEIAILRKALA</sequence>
<keyword evidence="2" id="KW-1185">Reference proteome</keyword>
<organism evidence="1 2">
    <name type="scientific">Pedobacter cryophilus</name>
    <dbReference type="NCBI Taxonomy" id="2571271"/>
    <lineage>
        <taxon>Bacteria</taxon>
        <taxon>Pseudomonadati</taxon>
        <taxon>Bacteroidota</taxon>
        <taxon>Sphingobacteriia</taxon>
        <taxon>Sphingobacteriales</taxon>
        <taxon>Sphingobacteriaceae</taxon>
        <taxon>Pedobacter</taxon>
    </lineage>
</organism>
<comment type="caution">
    <text evidence="1">The sequence shown here is derived from an EMBL/GenBank/DDBJ whole genome shotgun (WGS) entry which is preliminary data.</text>
</comment>
<dbReference type="Proteomes" id="UP000308181">
    <property type="component" value="Unassembled WGS sequence"/>
</dbReference>
<evidence type="ECO:0000313" key="1">
    <source>
        <dbReference type="EMBL" id="TKB95707.1"/>
    </source>
</evidence>
<evidence type="ECO:0008006" key="3">
    <source>
        <dbReference type="Google" id="ProtNLM"/>
    </source>
</evidence>
<reference evidence="1 2" key="1">
    <citation type="submission" date="2019-04" db="EMBL/GenBank/DDBJ databases">
        <title>Pedobacter sp. AR-3-17 sp. nov., isolated from Arctic soil.</title>
        <authorList>
            <person name="Dahal R.H."/>
            <person name="Kim D.-U."/>
        </authorList>
    </citation>
    <scope>NUCLEOTIDE SEQUENCE [LARGE SCALE GENOMIC DNA]</scope>
    <source>
        <strain evidence="1 2">AR-3-17</strain>
    </source>
</reference>
<gene>
    <name evidence="1" type="ORF">FA046_15550</name>
</gene>
<dbReference type="EMBL" id="SWBP01000007">
    <property type="protein sequence ID" value="TKB95707.1"/>
    <property type="molecule type" value="Genomic_DNA"/>
</dbReference>
<dbReference type="RefSeq" id="WP_136827464.1">
    <property type="nucleotide sequence ID" value="NZ_SWBP01000007.1"/>
</dbReference>
<protein>
    <recommendedName>
        <fullName evidence="3">Tetratricopeptide repeat protein</fullName>
    </recommendedName>
</protein>
<dbReference type="OrthoDB" id="663842at2"/>
<dbReference type="AlphaFoldDB" id="A0A4U1BYX4"/>
<evidence type="ECO:0000313" key="2">
    <source>
        <dbReference type="Proteomes" id="UP000308181"/>
    </source>
</evidence>
<accession>A0A4U1BYX4</accession>